<sequence length="141" mass="15712">MPPRSRTSRTQQAPSRRTTLAPTSSHRAVDGVSYWDDDLGAYVSKKSLEFEEGRMSAHGTSGAPSGITDASSLQRDTEPATTPANVEYDVDLQKIATVQVQRGCIHIYLDGGALHLELVYPFQDYREKDNIAFLVNWWKLV</sequence>
<evidence type="ECO:0000313" key="2">
    <source>
        <dbReference type="Proteomes" id="UP001234202"/>
    </source>
</evidence>
<proteinExistence type="predicted"/>
<comment type="caution">
    <text evidence="1">The sequence shown here is derived from an EMBL/GenBank/DDBJ whole genome shotgun (WGS) entry which is preliminary data.</text>
</comment>
<keyword evidence="2" id="KW-1185">Reference proteome</keyword>
<evidence type="ECO:0000313" key="1">
    <source>
        <dbReference type="EMBL" id="KAJ9127734.1"/>
    </source>
</evidence>
<dbReference type="EMBL" id="JASBWV010000001">
    <property type="protein sequence ID" value="KAJ9127734.1"/>
    <property type="molecule type" value="Genomic_DNA"/>
</dbReference>
<organism evidence="1 2">
    <name type="scientific">Naganishia onofrii</name>
    <dbReference type="NCBI Taxonomy" id="1851511"/>
    <lineage>
        <taxon>Eukaryota</taxon>
        <taxon>Fungi</taxon>
        <taxon>Dikarya</taxon>
        <taxon>Basidiomycota</taxon>
        <taxon>Agaricomycotina</taxon>
        <taxon>Tremellomycetes</taxon>
        <taxon>Filobasidiales</taxon>
        <taxon>Filobasidiaceae</taxon>
        <taxon>Naganishia</taxon>
    </lineage>
</organism>
<name>A0ACC2XUN5_9TREE</name>
<reference evidence="1" key="1">
    <citation type="submission" date="2023-04" db="EMBL/GenBank/DDBJ databases">
        <title>Draft Genome sequencing of Naganishia species isolated from polar environments using Oxford Nanopore Technology.</title>
        <authorList>
            <person name="Leo P."/>
            <person name="Venkateswaran K."/>
        </authorList>
    </citation>
    <scope>NUCLEOTIDE SEQUENCE</scope>
    <source>
        <strain evidence="1">DBVPG 5303</strain>
    </source>
</reference>
<dbReference type="Proteomes" id="UP001234202">
    <property type="component" value="Unassembled WGS sequence"/>
</dbReference>
<gene>
    <name evidence="1" type="ORF">QFC24_000017</name>
</gene>
<protein>
    <submittedName>
        <fullName evidence="1">Uncharacterized protein</fullName>
    </submittedName>
</protein>
<accession>A0ACC2XUN5</accession>